<keyword evidence="1" id="KW-0472">Membrane</keyword>
<reference evidence="2 3" key="1">
    <citation type="submission" date="2019-03" db="EMBL/GenBank/DDBJ databases">
        <title>Whole genome sequence of Arthrobacter sp JH1-1.</title>
        <authorList>
            <person name="Trinh H.N."/>
        </authorList>
    </citation>
    <scope>NUCLEOTIDE SEQUENCE [LARGE SCALE GENOMIC DNA]</scope>
    <source>
        <strain evidence="2 3">JH1-1</strain>
    </source>
</reference>
<proteinExistence type="predicted"/>
<keyword evidence="1" id="KW-1133">Transmembrane helix</keyword>
<name>A0A4R5KT08_9MICC</name>
<feature type="transmembrane region" description="Helical" evidence="1">
    <location>
        <begin position="32"/>
        <end position="51"/>
    </location>
</feature>
<feature type="transmembrane region" description="Helical" evidence="1">
    <location>
        <begin position="57"/>
        <end position="79"/>
    </location>
</feature>
<evidence type="ECO:0000256" key="1">
    <source>
        <dbReference type="SAM" id="Phobius"/>
    </source>
</evidence>
<dbReference type="EMBL" id="SMRU01000005">
    <property type="protein sequence ID" value="TDF99019.1"/>
    <property type="molecule type" value="Genomic_DNA"/>
</dbReference>
<sequence length="239" mass="25570">MTDVLAWATFGVCLALTGIRIPSALRGENRMMFVLFALISLDILLSLEVPYEFLDGLMGGFNVCNLLLRFLLYGTFLLMGIKVARAFGSRGGERAVRGPWGIAVLAITAVLTAVLFFSMDTSGSTVGLEDLDPEPALDLYSAFGRAYPGYVSACLVPGIWRSVRSSGPALLRAASGMLLAGLALLIVSQVFPLIPDSNAWLRPLINYSAALASALGLGGIWLSKTIARRTVRAIPSDQR</sequence>
<feature type="transmembrane region" description="Helical" evidence="1">
    <location>
        <begin position="169"/>
        <end position="192"/>
    </location>
</feature>
<evidence type="ECO:0000313" key="3">
    <source>
        <dbReference type="Proteomes" id="UP000295511"/>
    </source>
</evidence>
<feature type="transmembrane region" description="Helical" evidence="1">
    <location>
        <begin position="6"/>
        <end position="25"/>
    </location>
</feature>
<dbReference type="AlphaFoldDB" id="A0A4R5KT08"/>
<gene>
    <name evidence="2" type="ORF">E1809_05410</name>
</gene>
<feature type="transmembrane region" description="Helical" evidence="1">
    <location>
        <begin position="100"/>
        <end position="119"/>
    </location>
</feature>
<accession>A0A4R5KT08</accession>
<dbReference type="Proteomes" id="UP000295511">
    <property type="component" value="Unassembled WGS sequence"/>
</dbReference>
<comment type="caution">
    <text evidence="2">The sequence shown here is derived from an EMBL/GenBank/DDBJ whole genome shotgun (WGS) entry which is preliminary data.</text>
</comment>
<feature type="transmembrane region" description="Helical" evidence="1">
    <location>
        <begin position="204"/>
        <end position="222"/>
    </location>
</feature>
<dbReference type="RefSeq" id="WP_133203204.1">
    <property type="nucleotide sequence ID" value="NZ_SMRU01000005.1"/>
</dbReference>
<organism evidence="2 3">
    <name type="scientific">Arthrobacter terricola</name>
    <dbReference type="NCBI Taxonomy" id="2547396"/>
    <lineage>
        <taxon>Bacteria</taxon>
        <taxon>Bacillati</taxon>
        <taxon>Actinomycetota</taxon>
        <taxon>Actinomycetes</taxon>
        <taxon>Micrococcales</taxon>
        <taxon>Micrococcaceae</taxon>
        <taxon>Arthrobacter</taxon>
    </lineage>
</organism>
<dbReference type="OrthoDB" id="4937800at2"/>
<protein>
    <recommendedName>
        <fullName evidence="4">Integral membrane protein</fullName>
    </recommendedName>
</protein>
<evidence type="ECO:0000313" key="2">
    <source>
        <dbReference type="EMBL" id="TDF99019.1"/>
    </source>
</evidence>
<evidence type="ECO:0008006" key="4">
    <source>
        <dbReference type="Google" id="ProtNLM"/>
    </source>
</evidence>
<keyword evidence="3" id="KW-1185">Reference proteome</keyword>
<feature type="transmembrane region" description="Helical" evidence="1">
    <location>
        <begin position="139"/>
        <end position="160"/>
    </location>
</feature>
<keyword evidence="1" id="KW-0812">Transmembrane</keyword>